<feature type="region of interest" description="Disordered" evidence="10">
    <location>
        <begin position="284"/>
        <end position="321"/>
    </location>
</feature>
<organism evidence="12 13">
    <name type="scientific">Sphingobium lignivorans</name>
    <dbReference type="NCBI Taxonomy" id="2735886"/>
    <lineage>
        <taxon>Bacteria</taxon>
        <taxon>Pseudomonadati</taxon>
        <taxon>Pseudomonadota</taxon>
        <taxon>Alphaproteobacteria</taxon>
        <taxon>Sphingomonadales</taxon>
        <taxon>Sphingomonadaceae</taxon>
        <taxon>Sphingobium</taxon>
    </lineage>
</organism>
<evidence type="ECO:0000256" key="7">
    <source>
        <dbReference type="ARBA" id="ARBA00023136"/>
    </source>
</evidence>
<evidence type="ECO:0000313" key="13">
    <source>
        <dbReference type="Proteomes" id="UP001138540"/>
    </source>
</evidence>
<dbReference type="HAMAP" id="MF_00911">
    <property type="entry name" value="FtsQ_subfam"/>
    <property type="match status" value="1"/>
</dbReference>
<evidence type="ECO:0000256" key="9">
    <source>
        <dbReference type="HAMAP-Rule" id="MF_00911"/>
    </source>
</evidence>
<protein>
    <recommendedName>
        <fullName evidence="9">Cell division protein FtsQ</fullName>
    </recommendedName>
</protein>
<reference evidence="12 13" key="1">
    <citation type="submission" date="2020-08" db="EMBL/GenBank/DDBJ databases">
        <title>Exploring microbial biodiversity for novel pathways involved in the catabolism of aromatic compounds derived from lignin.</title>
        <authorList>
            <person name="Elkins J."/>
        </authorList>
    </citation>
    <scope>NUCLEOTIDE SEQUENCE [LARGE SCALE GENOMIC DNA]</scope>
    <source>
        <strain evidence="12 13">B1D3A</strain>
    </source>
</reference>
<feature type="compositionally biased region" description="Low complexity" evidence="10">
    <location>
        <begin position="305"/>
        <end position="321"/>
    </location>
</feature>
<evidence type="ECO:0000256" key="6">
    <source>
        <dbReference type="ARBA" id="ARBA00022989"/>
    </source>
</evidence>
<proteinExistence type="inferred from homology"/>
<feature type="compositionally biased region" description="Low complexity" evidence="10">
    <location>
        <begin position="13"/>
        <end position="23"/>
    </location>
</feature>
<comment type="function">
    <text evidence="9">Essential cell division protein.</text>
</comment>
<evidence type="ECO:0000256" key="4">
    <source>
        <dbReference type="ARBA" id="ARBA00022618"/>
    </source>
</evidence>
<keyword evidence="2 9" id="KW-1003">Cell membrane</keyword>
<dbReference type="EMBL" id="JACHKA010000001">
    <property type="protein sequence ID" value="MBB5984595.1"/>
    <property type="molecule type" value="Genomic_DNA"/>
</dbReference>
<evidence type="ECO:0000256" key="2">
    <source>
        <dbReference type="ARBA" id="ARBA00022475"/>
    </source>
</evidence>
<keyword evidence="3 9" id="KW-0997">Cell inner membrane</keyword>
<feature type="region of interest" description="Disordered" evidence="10">
    <location>
        <begin position="1"/>
        <end position="29"/>
    </location>
</feature>
<feature type="domain" description="POTRA" evidence="11">
    <location>
        <begin position="89"/>
        <end position="157"/>
    </location>
</feature>
<dbReference type="Pfam" id="PF08478">
    <property type="entry name" value="POTRA_1"/>
    <property type="match status" value="1"/>
</dbReference>
<keyword evidence="8 9" id="KW-0131">Cell cycle</keyword>
<evidence type="ECO:0000313" key="12">
    <source>
        <dbReference type="EMBL" id="MBB5984595.1"/>
    </source>
</evidence>
<dbReference type="Pfam" id="PF03799">
    <property type="entry name" value="FtsQ_DivIB_C"/>
    <property type="match status" value="1"/>
</dbReference>
<comment type="caution">
    <text evidence="12">The sequence shown here is derived from an EMBL/GenBank/DDBJ whole genome shotgun (WGS) entry which is preliminary data.</text>
</comment>
<dbReference type="Gene3D" id="3.10.20.310">
    <property type="entry name" value="membrane protein fhac"/>
    <property type="match status" value="1"/>
</dbReference>
<gene>
    <name evidence="9" type="primary">ftsQ</name>
    <name evidence="12" type="ORF">HNP60_000569</name>
</gene>
<name>A0ABR6NBE8_9SPHN</name>
<dbReference type="InterPro" id="IPR013685">
    <property type="entry name" value="POTRA_FtsQ_type"/>
</dbReference>
<keyword evidence="6 9" id="KW-1133">Transmembrane helix</keyword>
<dbReference type="PANTHER" id="PTHR35851">
    <property type="entry name" value="CELL DIVISION PROTEIN FTSQ"/>
    <property type="match status" value="1"/>
</dbReference>
<dbReference type="InterPro" id="IPR005548">
    <property type="entry name" value="Cell_div_FtsQ/DivIB_C"/>
</dbReference>
<feature type="transmembrane region" description="Helical" evidence="9">
    <location>
        <begin position="50"/>
        <end position="70"/>
    </location>
</feature>
<sequence length="321" mass="34181">MSTATIRRGSGRGARSGSSGAGNRRPRRGKSTIDRLIGLVPLSPEQIAKAMTWGIALVVLVLLWVAARFLGLPAMIGAEISELAGRAGFAVTKIEVHGLDRMDQMPVTDIAVKYVDRSMLSVDLDKVRGEVMKLGWVKDARVSRRLPDALIVDVMERQPVAVWQHDGQLSLVDATGVALGGVDPDAIPDLPLVVGPDANLKTAALARLMDSAPALKPMLAGATWVGNRRWDLRFQSGEQLLLPEGEAEAAAALVNFARMDGVDRLLGRGVLRFDMRDPSRFVLRLPPGQSKTDAPTVTSAPTSRAVVTDGGDAGTTQATEG</sequence>
<evidence type="ECO:0000256" key="3">
    <source>
        <dbReference type="ARBA" id="ARBA00022519"/>
    </source>
</evidence>
<dbReference type="PROSITE" id="PS51779">
    <property type="entry name" value="POTRA"/>
    <property type="match status" value="1"/>
</dbReference>
<keyword evidence="13" id="KW-1185">Reference proteome</keyword>
<keyword evidence="4 9" id="KW-0132">Cell division</keyword>
<comment type="subcellular location">
    <subcellularLocation>
        <location evidence="9">Cell inner membrane</location>
        <topology evidence="9">Single-pass type II membrane protein</topology>
    </subcellularLocation>
    <subcellularLocation>
        <location evidence="1">Membrane</location>
    </subcellularLocation>
    <text evidence="9">Localizes to the division septum.</text>
</comment>
<dbReference type="PANTHER" id="PTHR35851:SF1">
    <property type="entry name" value="CELL DIVISION PROTEIN FTSQ"/>
    <property type="match status" value="1"/>
</dbReference>
<dbReference type="InterPro" id="IPR034746">
    <property type="entry name" value="POTRA"/>
</dbReference>
<dbReference type="Proteomes" id="UP001138540">
    <property type="component" value="Unassembled WGS sequence"/>
</dbReference>
<keyword evidence="7 9" id="KW-0472">Membrane</keyword>
<comment type="similarity">
    <text evidence="9">Belongs to the FtsQ/DivIB family. FtsQ subfamily.</text>
</comment>
<accession>A0ABR6NBE8</accession>
<feature type="compositionally biased region" description="Polar residues" evidence="10">
    <location>
        <begin position="289"/>
        <end position="302"/>
    </location>
</feature>
<evidence type="ECO:0000256" key="10">
    <source>
        <dbReference type="SAM" id="MobiDB-lite"/>
    </source>
</evidence>
<evidence type="ECO:0000256" key="5">
    <source>
        <dbReference type="ARBA" id="ARBA00022692"/>
    </source>
</evidence>
<evidence type="ECO:0000256" key="8">
    <source>
        <dbReference type="ARBA" id="ARBA00023306"/>
    </source>
</evidence>
<evidence type="ECO:0000256" key="1">
    <source>
        <dbReference type="ARBA" id="ARBA00004370"/>
    </source>
</evidence>
<dbReference type="InterPro" id="IPR026579">
    <property type="entry name" value="FtsQ"/>
</dbReference>
<keyword evidence="5 9" id="KW-0812">Transmembrane</keyword>
<dbReference type="GO" id="GO:0051301">
    <property type="term" value="P:cell division"/>
    <property type="evidence" value="ECO:0007669"/>
    <property type="project" value="UniProtKB-KW"/>
</dbReference>
<dbReference type="RefSeq" id="WP_184149947.1">
    <property type="nucleotide sequence ID" value="NZ_JACHKA010000001.1"/>
</dbReference>
<evidence type="ECO:0000259" key="11">
    <source>
        <dbReference type="PROSITE" id="PS51779"/>
    </source>
</evidence>